<evidence type="ECO:0000256" key="1">
    <source>
        <dbReference type="RuleBase" id="RU004508"/>
    </source>
</evidence>
<dbReference type="Proteomes" id="UP000034704">
    <property type="component" value="Unassembled WGS sequence"/>
</dbReference>
<keyword evidence="1" id="KW-0663">Pyridoxal phosphate</keyword>
<evidence type="ECO:0000313" key="3">
    <source>
        <dbReference type="Proteomes" id="UP000034704"/>
    </source>
</evidence>
<comment type="caution">
    <text evidence="2">The sequence shown here is derived from an EMBL/GenBank/DDBJ whole genome shotgun (WGS) entry which is preliminary data.</text>
</comment>
<evidence type="ECO:0000313" key="2">
    <source>
        <dbReference type="EMBL" id="KKS47931.1"/>
    </source>
</evidence>
<dbReference type="SUPFAM" id="SSF53383">
    <property type="entry name" value="PLP-dependent transferases"/>
    <property type="match status" value="1"/>
</dbReference>
<dbReference type="Gene3D" id="3.40.640.10">
    <property type="entry name" value="Type I PLP-dependent aspartate aminotransferase-like (Major domain)"/>
    <property type="match status" value="1"/>
</dbReference>
<evidence type="ECO:0008006" key="4">
    <source>
        <dbReference type="Google" id="ProtNLM"/>
    </source>
</evidence>
<accession>A0A0G1BNS5</accession>
<dbReference type="AlphaFoldDB" id="A0A0G1BNS5"/>
<dbReference type="InterPro" id="IPR015422">
    <property type="entry name" value="PyrdxlP-dep_Trfase_small"/>
</dbReference>
<name>A0A0G1BNS5_9BACT</name>
<dbReference type="InterPro" id="IPR000653">
    <property type="entry name" value="DegT/StrS_aminotransferase"/>
</dbReference>
<dbReference type="Gene3D" id="3.90.1150.10">
    <property type="entry name" value="Aspartate Aminotransferase, domain 1"/>
    <property type="match status" value="1"/>
</dbReference>
<dbReference type="PANTHER" id="PTHR30244">
    <property type="entry name" value="TRANSAMINASE"/>
    <property type="match status" value="1"/>
</dbReference>
<dbReference type="GO" id="GO:0030170">
    <property type="term" value="F:pyridoxal phosphate binding"/>
    <property type="evidence" value="ECO:0007669"/>
    <property type="project" value="TreeGrafter"/>
</dbReference>
<dbReference type="STRING" id="1618756.UV12_C0004G0039"/>
<dbReference type="Pfam" id="PF01041">
    <property type="entry name" value="DegT_DnrJ_EryC1"/>
    <property type="match status" value="1"/>
</dbReference>
<dbReference type="PATRIC" id="fig|1618756.3.peg.356"/>
<dbReference type="InterPro" id="IPR015424">
    <property type="entry name" value="PyrdxlP-dep_Trfase"/>
</dbReference>
<comment type="similarity">
    <text evidence="1">Belongs to the DegT/DnrJ/EryC1 family.</text>
</comment>
<dbReference type="EMBL" id="LCDG01000004">
    <property type="protein sequence ID" value="KKS47931.1"/>
    <property type="molecule type" value="Genomic_DNA"/>
</dbReference>
<gene>
    <name evidence="2" type="ORF">UV12_C0004G0039</name>
</gene>
<dbReference type="GO" id="GO:0008483">
    <property type="term" value="F:transaminase activity"/>
    <property type="evidence" value="ECO:0007669"/>
    <property type="project" value="TreeGrafter"/>
</dbReference>
<dbReference type="InterPro" id="IPR015421">
    <property type="entry name" value="PyrdxlP-dep_Trfase_major"/>
</dbReference>
<organism evidence="2 3">
    <name type="scientific">Candidatus Nomurabacteria bacterium GW2011_GWC2_42_20</name>
    <dbReference type="NCBI Taxonomy" id="1618756"/>
    <lineage>
        <taxon>Bacteria</taxon>
        <taxon>Candidatus Nomuraibacteriota</taxon>
    </lineage>
</organism>
<proteinExistence type="inferred from homology"/>
<protein>
    <recommendedName>
        <fullName evidence="4">DegT/DnrJ/EryC1/StrS aminotransferase</fullName>
    </recommendedName>
</protein>
<reference evidence="2 3" key="1">
    <citation type="journal article" date="2015" name="Nature">
        <title>rRNA introns, odd ribosomes, and small enigmatic genomes across a large radiation of phyla.</title>
        <authorList>
            <person name="Brown C.T."/>
            <person name="Hug L.A."/>
            <person name="Thomas B.C."/>
            <person name="Sharon I."/>
            <person name="Castelle C.J."/>
            <person name="Singh A."/>
            <person name="Wilkins M.J."/>
            <person name="Williams K.H."/>
            <person name="Banfield J.F."/>
        </authorList>
    </citation>
    <scope>NUCLEOTIDE SEQUENCE [LARGE SCALE GENOMIC DNA]</scope>
</reference>
<sequence length="392" mass="44772">MIPLMKNAFLHEEETKKALSEFILQAKRLSMDAKCKEFEIEFARKQCVRHAVLFNSGGSANLAMIQSAKNLGLLKYGDKIGFSALTWSTNVMPIIQLGMKPIAVDCDPSTLNSMSTHLLDTLRNHKIRAFFITNVLGFAGDLAKIKQVCEENDILLFEDNCESLGSELPEGKTGNFGLASSFSFFVSHHMSTIEGGMAITNDDEFAEMLRITRANGWDRNLTPKQQEKWRKKYNIESEFYSKYTFFDLGFNLRPTEITGFLGLFQMQFLDANLKTREENHRRLEKKLQENPDFVVLNRSHIKKFSPFAFVVTCKTPELKEKYLARFVEAGIEVRPIIAGNMQNQPFYKKYVEDIVAVPGAEFLHNNAFYCGNYPELTKEDLATIEDCLEKQL</sequence>
<dbReference type="PIRSF" id="PIRSF000390">
    <property type="entry name" value="PLP_StrS"/>
    <property type="match status" value="1"/>
</dbReference>
<dbReference type="GO" id="GO:0000271">
    <property type="term" value="P:polysaccharide biosynthetic process"/>
    <property type="evidence" value="ECO:0007669"/>
    <property type="project" value="TreeGrafter"/>
</dbReference>
<dbReference type="PANTHER" id="PTHR30244:SF34">
    <property type="entry name" value="DTDP-4-AMINO-4,6-DIDEOXYGALACTOSE TRANSAMINASE"/>
    <property type="match status" value="1"/>
</dbReference>